<dbReference type="STRING" id="180163.SAMN02745174_02272"/>
<dbReference type="AlphaFoldDB" id="A0A1T4QCK0"/>
<dbReference type="EMBL" id="FUWX01000021">
    <property type="protein sequence ID" value="SKA01425.1"/>
    <property type="molecule type" value="Genomic_DNA"/>
</dbReference>
<dbReference type="OrthoDB" id="92448at2"/>
<feature type="domain" description="Terminase ATPase subunit N-terminal" evidence="1">
    <location>
        <begin position="13"/>
        <end position="52"/>
    </location>
</feature>
<keyword evidence="3" id="KW-1185">Reference proteome</keyword>
<dbReference type="Proteomes" id="UP000191153">
    <property type="component" value="Unassembled WGS sequence"/>
</dbReference>
<evidence type="ECO:0000313" key="3">
    <source>
        <dbReference type="Proteomes" id="UP000191153"/>
    </source>
</evidence>
<dbReference type="InterPro" id="IPR010332">
    <property type="entry name" value="ATPase_terminase-su_N"/>
</dbReference>
<evidence type="ECO:0000313" key="2">
    <source>
        <dbReference type="EMBL" id="SKA01425.1"/>
    </source>
</evidence>
<gene>
    <name evidence="2" type="ORF">SAMN02745174_02272</name>
</gene>
<reference evidence="2 3" key="1">
    <citation type="submission" date="2017-02" db="EMBL/GenBank/DDBJ databases">
        <authorList>
            <person name="Peterson S.W."/>
        </authorList>
    </citation>
    <scope>NUCLEOTIDE SEQUENCE [LARGE SCALE GENOMIC DNA]</scope>
    <source>
        <strain evidence="2 3">ATCC 700028</strain>
    </source>
</reference>
<evidence type="ECO:0000259" key="1">
    <source>
        <dbReference type="Pfam" id="PF06056"/>
    </source>
</evidence>
<sequence length="170" mass="19567">MKSTPRKKVPISIKREARRLYEAGMHMVDIALELKLNINTLYKYSSKEKWERGRLADLLYIKEHELLTKEVALVRTKKLSEYRSLTDGIVVMGKNIQISTLKQGLSLKENIAFANHVKAIQTSYALDKELYSILTPIEEIEMQLKNVELEEAKERLEKEAGKGGTVNLDY</sequence>
<name>A0A1T4QCK0_9FUSO</name>
<protein>
    <submittedName>
        <fullName evidence="2">Putative ATPase subunit of terminase (GpP-like)</fullName>
    </submittedName>
</protein>
<proteinExistence type="predicted"/>
<accession>A0A1T4QCK0</accession>
<dbReference type="Gene3D" id="1.10.10.60">
    <property type="entry name" value="Homeodomain-like"/>
    <property type="match status" value="1"/>
</dbReference>
<dbReference type="RefSeq" id="WP_078694710.1">
    <property type="nucleotide sequence ID" value="NZ_FUWX01000021.1"/>
</dbReference>
<dbReference type="Pfam" id="PF06056">
    <property type="entry name" value="Terminase_5"/>
    <property type="match status" value="1"/>
</dbReference>
<organism evidence="2 3">
    <name type="scientific">Cetobacterium ceti</name>
    <dbReference type="NCBI Taxonomy" id="180163"/>
    <lineage>
        <taxon>Bacteria</taxon>
        <taxon>Fusobacteriati</taxon>
        <taxon>Fusobacteriota</taxon>
        <taxon>Fusobacteriia</taxon>
        <taxon>Fusobacteriales</taxon>
        <taxon>Fusobacteriaceae</taxon>
        <taxon>Cetobacterium</taxon>
    </lineage>
</organism>